<proteinExistence type="predicted"/>
<gene>
    <name evidence="1" type="ORF">SMTD_LOCUS12734</name>
</gene>
<dbReference type="Proteomes" id="UP000269396">
    <property type="component" value="Unassembled WGS sequence"/>
</dbReference>
<name>A0A183PEE8_9TREM</name>
<evidence type="ECO:0000313" key="2">
    <source>
        <dbReference type="Proteomes" id="UP000269396"/>
    </source>
</evidence>
<sequence length="114" mass="12694">MFVGSHQQELSEKMKGNAAVQHRVFGRRDDNSIGVTILKHRLQWLGLVLRMSFQQITHHALPADAGTGLKKLRDGQCMTWCRAIKESCVGLASVGPSRLPDWVPKDGATQWLGM</sequence>
<evidence type="ECO:0000313" key="1">
    <source>
        <dbReference type="EMBL" id="VDP61707.1"/>
    </source>
</evidence>
<protein>
    <submittedName>
        <fullName evidence="1">Uncharacterized protein</fullName>
    </submittedName>
</protein>
<dbReference type="EMBL" id="UZAL01032752">
    <property type="protein sequence ID" value="VDP61707.1"/>
    <property type="molecule type" value="Genomic_DNA"/>
</dbReference>
<dbReference type="STRING" id="31246.A0A183PEE8"/>
<organism evidence="1 2">
    <name type="scientific">Schistosoma mattheei</name>
    <dbReference type="NCBI Taxonomy" id="31246"/>
    <lineage>
        <taxon>Eukaryota</taxon>
        <taxon>Metazoa</taxon>
        <taxon>Spiralia</taxon>
        <taxon>Lophotrochozoa</taxon>
        <taxon>Platyhelminthes</taxon>
        <taxon>Trematoda</taxon>
        <taxon>Digenea</taxon>
        <taxon>Strigeidida</taxon>
        <taxon>Schistosomatoidea</taxon>
        <taxon>Schistosomatidae</taxon>
        <taxon>Schistosoma</taxon>
    </lineage>
</organism>
<reference evidence="1 2" key="1">
    <citation type="submission" date="2018-11" db="EMBL/GenBank/DDBJ databases">
        <authorList>
            <consortium name="Pathogen Informatics"/>
        </authorList>
    </citation>
    <scope>NUCLEOTIDE SEQUENCE [LARGE SCALE GENOMIC DNA]</scope>
    <source>
        <strain>Denwood</strain>
        <strain evidence="2">Zambia</strain>
    </source>
</reference>
<accession>A0A183PEE8</accession>
<dbReference type="AlphaFoldDB" id="A0A183PEE8"/>
<keyword evidence="2" id="KW-1185">Reference proteome</keyword>